<keyword evidence="1" id="KW-0175">Coiled coil</keyword>
<organism evidence="2 3">
    <name type="scientific">Leptidea sinapis</name>
    <dbReference type="NCBI Taxonomy" id="189913"/>
    <lineage>
        <taxon>Eukaryota</taxon>
        <taxon>Metazoa</taxon>
        <taxon>Ecdysozoa</taxon>
        <taxon>Arthropoda</taxon>
        <taxon>Hexapoda</taxon>
        <taxon>Insecta</taxon>
        <taxon>Pterygota</taxon>
        <taxon>Neoptera</taxon>
        <taxon>Endopterygota</taxon>
        <taxon>Lepidoptera</taxon>
        <taxon>Glossata</taxon>
        <taxon>Ditrysia</taxon>
        <taxon>Papilionoidea</taxon>
        <taxon>Pieridae</taxon>
        <taxon>Dismorphiinae</taxon>
        <taxon>Leptidea</taxon>
    </lineage>
</organism>
<proteinExistence type="predicted"/>
<sequence length="75" mass="8650">MQKQTTELTDSITKTIMERMDESLQPIIAENKILKIKLENLEKDIETLKRGNKQNNLIISGLKEGEKSTQDLIHK</sequence>
<evidence type="ECO:0000256" key="1">
    <source>
        <dbReference type="SAM" id="Coils"/>
    </source>
</evidence>
<accession>A0A5E4R0D3</accession>
<dbReference type="EMBL" id="FZQP02006755">
    <property type="protein sequence ID" value="VVD03389.1"/>
    <property type="molecule type" value="Genomic_DNA"/>
</dbReference>
<feature type="coiled-coil region" evidence="1">
    <location>
        <begin position="31"/>
        <end position="58"/>
    </location>
</feature>
<reference evidence="2 3" key="1">
    <citation type="submission" date="2017-07" db="EMBL/GenBank/DDBJ databases">
        <authorList>
            <person name="Talla V."/>
            <person name="Backstrom N."/>
        </authorList>
    </citation>
    <scope>NUCLEOTIDE SEQUENCE [LARGE SCALE GENOMIC DNA]</scope>
</reference>
<name>A0A5E4R0D3_9NEOP</name>
<gene>
    <name evidence="2" type="ORF">LSINAPIS_LOCUS13397</name>
</gene>
<evidence type="ECO:0000313" key="3">
    <source>
        <dbReference type="Proteomes" id="UP000324832"/>
    </source>
</evidence>
<dbReference type="Proteomes" id="UP000324832">
    <property type="component" value="Unassembled WGS sequence"/>
</dbReference>
<evidence type="ECO:0000313" key="2">
    <source>
        <dbReference type="EMBL" id="VVD03389.1"/>
    </source>
</evidence>
<keyword evidence="3" id="KW-1185">Reference proteome</keyword>
<dbReference type="AlphaFoldDB" id="A0A5E4R0D3"/>
<protein>
    <submittedName>
        <fullName evidence="2">Uncharacterized protein</fullName>
    </submittedName>
</protein>